<dbReference type="GO" id="GO:0005509">
    <property type="term" value="F:calcium ion binding"/>
    <property type="evidence" value="ECO:0007669"/>
    <property type="project" value="InterPro"/>
</dbReference>
<gene>
    <name evidence="4" type="ORF">MJAP1_004009</name>
</gene>
<dbReference type="PANTHER" id="PTHR23049">
    <property type="entry name" value="MYOSIN REGULATORY LIGHT CHAIN 2"/>
    <property type="match status" value="1"/>
</dbReference>
<dbReference type="InterPro" id="IPR011992">
    <property type="entry name" value="EF-hand-dom_pair"/>
</dbReference>
<dbReference type="PROSITE" id="PS50222">
    <property type="entry name" value="EF_HAND_2"/>
    <property type="match status" value="1"/>
</dbReference>
<dbReference type="Gene3D" id="1.10.238.10">
    <property type="entry name" value="EF-hand"/>
    <property type="match status" value="1"/>
</dbReference>
<keyword evidence="5" id="KW-1185">Reference proteome</keyword>
<reference evidence="4" key="1">
    <citation type="submission" date="2023-03" db="EMBL/GenBank/DDBJ databases">
        <title>Mating type loci evolution in Malassezia.</title>
        <authorList>
            <person name="Coelho M.A."/>
        </authorList>
    </citation>
    <scope>NUCLEOTIDE SEQUENCE</scope>
    <source>
        <strain evidence="4">CBS 9431</strain>
    </source>
</reference>
<dbReference type="Pfam" id="PF13405">
    <property type="entry name" value="EF-hand_6"/>
    <property type="match status" value="1"/>
</dbReference>
<feature type="domain" description="EF-hand" evidence="3">
    <location>
        <begin position="13"/>
        <end position="48"/>
    </location>
</feature>
<evidence type="ECO:0000259" key="3">
    <source>
        <dbReference type="PROSITE" id="PS50222"/>
    </source>
</evidence>
<keyword evidence="2" id="KW-0106">Calcium</keyword>
<dbReference type="PROSITE" id="PS00018">
    <property type="entry name" value="EF_HAND_1"/>
    <property type="match status" value="1"/>
</dbReference>
<dbReference type="InterPro" id="IPR018247">
    <property type="entry name" value="EF_Hand_1_Ca_BS"/>
</dbReference>
<evidence type="ECO:0000256" key="1">
    <source>
        <dbReference type="ARBA" id="ARBA00022737"/>
    </source>
</evidence>
<evidence type="ECO:0000256" key="2">
    <source>
        <dbReference type="ARBA" id="ARBA00022837"/>
    </source>
</evidence>
<dbReference type="RefSeq" id="XP_060123915.1">
    <property type="nucleotide sequence ID" value="XM_060267932.1"/>
</dbReference>
<dbReference type="EMBL" id="CP119965">
    <property type="protein sequence ID" value="WFD41018.1"/>
    <property type="molecule type" value="Genomic_DNA"/>
</dbReference>
<dbReference type="SUPFAM" id="SSF47473">
    <property type="entry name" value="EF-hand"/>
    <property type="match status" value="1"/>
</dbReference>
<dbReference type="AlphaFoldDB" id="A0AAF0F9V9"/>
<accession>A0AAF0F9V9</accession>
<dbReference type="InterPro" id="IPR002048">
    <property type="entry name" value="EF_hand_dom"/>
</dbReference>
<evidence type="ECO:0000313" key="4">
    <source>
        <dbReference type="EMBL" id="WFD41018.1"/>
    </source>
</evidence>
<dbReference type="GeneID" id="85227660"/>
<organism evidence="4 5">
    <name type="scientific">Malassezia japonica</name>
    <dbReference type="NCBI Taxonomy" id="223818"/>
    <lineage>
        <taxon>Eukaryota</taxon>
        <taxon>Fungi</taxon>
        <taxon>Dikarya</taxon>
        <taxon>Basidiomycota</taxon>
        <taxon>Ustilaginomycotina</taxon>
        <taxon>Malasseziomycetes</taxon>
        <taxon>Malasseziales</taxon>
        <taxon>Malasseziaceae</taxon>
        <taxon>Malassezia</taxon>
    </lineage>
</organism>
<keyword evidence="1" id="KW-0677">Repeat</keyword>
<name>A0AAF0F9V9_9BASI</name>
<protein>
    <recommendedName>
        <fullName evidence="3">EF-hand domain-containing protein</fullName>
    </recommendedName>
</protein>
<dbReference type="Proteomes" id="UP001217754">
    <property type="component" value="Chromosome 8"/>
</dbReference>
<evidence type="ECO:0000313" key="5">
    <source>
        <dbReference type="Proteomes" id="UP001217754"/>
    </source>
</evidence>
<proteinExistence type="predicted"/>
<dbReference type="InterPro" id="IPR050403">
    <property type="entry name" value="Myosin_RLC"/>
</dbReference>
<sequence>MSEGGALARLSPAQIKQLQRVFYALDRDEDGNVSESDLAKALRSLGARDAPTEAKEHFQADVLGSDAPELDATSFLTMMATRMGPVSDARKLLEAFESFDERDEGVVDVDVVKEILANDQEAIDQWLVPPFLDRTRKRFEYRKFVEMLGMCEWTALE</sequence>